<evidence type="ECO:0000313" key="1">
    <source>
        <dbReference type="EMBL" id="AKQ65139.1"/>
    </source>
</evidence>
<reference evidence="1 2" key="1">
    <citation type="journal article" date="2016" name="PLoS ONE">
        <title>Complete Genome Sequence and Comparative Genomics of a Novel Myxobacterium Myxococcus hansupus.</title>
        <authorList>
            <person name="Sharma G."/>
            <person name="Narwani T."/>
            <person name="Subramanian S."/>
        </authorList>
    </citation>
    <scope>NUCLEOTIDE SEQUENCE [LARGE SCALE GENOMIC DNA]</scope>
    <source>
        <strain evidence="2">mixupus</strain>
    </source>
</reference>
<protein>
    <submittedName>
        <fullName evidence="1">Saccharopine dehydrogenase</fullName>
    </submittedName>
</protein>
<dbReference type="InterPro" id="IPR036291">
    <property type="entry name" value="NAD(P)-bd_dom_sf"/>
</dbReference>
<dbReference type="SUPFAM" id="SSF51735">
    <property type="entry name" value="NAD(P)-binding Rossmann-fold domains"/>
    <property type="match status" value="1"/>
</dbReference>
<sequence length="360" mass="38438">MVRVLAPAFPGRVVVAGRSAARAEALARRTGEGARGLALDITSPTALSRLEGAALVVMCLDQRTTFFVEQCLRAGIDYVDVTANGDSLAAFERLGPLAREAGSTAVVSVGIAPGLTQLLAAQAVSRLDATQRLDLFVLLGAGDVHGAAAIEWTLENLAAPFDVYRDGVLQRVHSFRETTDVQFPGERQARPAWRFNFPDQRAAARTLSVPTVSTWLRFDPSWLGGVAAFAVKAGLGRLLHRAWVRRALTWLSQRVHAGSDAFAVMARAEGQVAGVPAVRWAAVQGHREAEATGRVAAEVARELLTGRRPGGVLHLDQFVEQPEALVRRVVEAVPDARYETSPTGAVTEAVIPHAVLAARG</sequence>
<dbReference type="eggNOG" id="COG1748">
    <property type="taxonomic scope" value="Bacteria"/>
</dbReference>
<accession>A0A0H4WQV5</accession>
<proteinExistence type="predicted"/>
<gene>
    <name evidence="1" type="ORF">A176_002051</name>
</gene>
<dbReference type="PANTHER" id="PTHR43796">
    <property type="entry name" value="CARBOXYNORSPERMIDINE SYNTHASE"/>
    <property type="match status" value="1"/>
</dbReference>
<dbReference type="STRING" id="1297742.A176_002051"/>
<dbReference type="KEGG" id="mym:A176_002051"/>
<organism evidence="1 2">
    <name type="scientific">Pseudomyxococcus hansupus</name>
    <dbReference type="NCBI Taxonomy" id="1297742"/>
    <lineage>
        <taxon>Bacteria</taxon>
        <taxon>Pseudomonadati</taxon>
        <taxon>Myxococcota</taxon>
        <taxon>Myxococcia</taxon>
        <taxon>Myxococcales</taxon>
        <taxon>Cystobacterineae</taxon>
        <taxon>Myxococcaceae</taxon>
        <taxon>Pseudomyxococcus</taxon>
    </lineage>
</organism>
<dbReference type="PANTHER" id="PTHR43796:SF2">
    <property type="entry name" value="CARBOXYNORSPERMIDINE SYNTHASE"/>
    <property type="match status" value="1"/>
</dbReference>
<dbReference type="EMBL" id="CP012109">
    <property type="protein sequence ID" value="AKQ65139.1"/>
    <property type="molecule type" value="Genomic_DNA"/>
</dbReference>
<name>A0A0H4WQV5_9BACT</name>
<dbReference type="AlphaFoldDB" id="A0A0H4WQV5"/>
<dbReference type="PATRIC" id="fig|1297742.4.peg.2077"/>
<dbReference type="Gene3D" id="3.40.50.720">
    <property type="entry name" value="NAD(P)-binding Rossmann-like Domain"/>
    <property type="match status" value="1"/>
</dbReference>
<dbReference type="Proteomes" id="UP000009026">
    <property type="component" value="Chromosome"/>
</dbReference>
<keyword evidence="2" id="KW-1185">Reference proteome</keyword>
<evidence type="ECO:0000313" key="2">
    <source>
        <dbReference type="Proteomes" id="UP000009026"/>
    </source>
</evidence>